<feature type="region of interest" description="Disordered" evidence="1">
    <location>
        <begin position="1"/>
        <end position="27"/>
    </location>
</feature>
<protein>
    <recommendedName>
        <fullName evidence="5">Transmembrane protein</fullName>
    </recommendedName>
</protein>
<sequence length="449" mass="51632">MSNSSSNKKNYKLLNSSHHTEDDANDDYENTIDLLPINQLQHNNGNNVNSNNRIEIDSDIDGHRNNEGEDEEDTDNLATSSTTLFQKIKNNLSSSFRNNKNNEETPIVENQEEEEDDDTHIDYSYYTDDIPTNNTNNSNNTSTTTTITNTNNISSSGQQNNQIPLYSINSMPTWFVRSNDPYSLENHIINHMRSNSRIEVLQQQQQRAESLPEQQESQQNNNTPTFEGIFRPFSSHFLSEQRQLSDQQNNLIKEKDIIIIQQPNNRLSIGFSDSKFTNYLKTGEHNPSGFYNSFIQNDEMLQRLALLTSPNANGGGANDGDIDNLSEISDLRMYQWSYLELEKRKKLFLSLLCIQLFYYFILLSSFTSFNPLIVFLFVGTLNNILALVSTIQNSVLGLSVYLCLELIMLALNYFVNYTTLFILRALIFMIGYKLRHEMLMFQTSHPSIF</sequence>
<evidence type="ECO:0000313" key="3">
    <source>
        <dbReference type="EMBL" id="KAK5582771.1"/>
    </source>
</evidence>
<keyword evidence="2" id="KW-1133">Transmembrane helix</keyword>
<evidence type="ECO:0000256" key="2">
    <source>
        <dbReference type="SAM" id="Phobius"/>
    </source>
</evidence>
<evidence type="ECO:0000313" key="4">
    <source>
        <dbReference type="Proteomes" id="UP001344447"/>
    </source>
</evidence>
<dbReference type="AlphaFoldDB" id="A0AAN7YXX4"/>
<reference evidence="3 4" key="1">
    <citation type="submission" date="2023-11" db="EMBL/GenBank/DDBJ databases">
        <title>Dfirmibasis_genome.</title>
        <authorList>
            <person name="Edelbroek B."/>
            <person name="Kjellin J."/>
            <person name="Jerlstrom-Hultqvist J."/>
            <person name="Soderbom F."/>
        </authorList>
    </citation>
    <scope>NUCLEOTIDE SEQUENCE [LARGE SCALE GENOMIC DNA]</scope>
    <source>
        <strain evidence="3 4">TNS-C-14</strain>
    </source>
</reference>
<keyword evidence="4" id="KW-1185">Reference proteome</keyword>
<dbReference type="Proteomes" id="UP001344447">
    <property type="component" value="Unassembled WGS sequence"/>
</dbReference>
<evidence type="ECO:0008006" key="5">
    <source>
        <dbReference type="Google" id="ProtNLM"/>
    </source>
</evidence>
<proteinExistence type="predicted"/>
<feature type="region of interest" description="Disordered" evidence="1">
    <location>
        <begin position="94"/>
        <end position="117"/>
    </location>
</feature>
<evidence type="ECO:0000256" key="1">
    <source>
        <dbReference type="SAM" id="MobiDB-lite"/>
    </source>
</evidence>
<keyword evidence="2" id="KW-0812">Transmembrane</keyword>
<feature type="transmembrane region" description="Helical" evidence="2">
    <location>
        <begin position="372"/>
        <end position="388"/>
    </location>
</feature>
<accession>A0AAN7YXX4</accession>
<feature type="transmembrane region" description="Helical" evidence="2">
    <location>
        <begin position="347"/>
        <end position="366"/>
    </location>
</feature>
<feature type="region of interest" description="Disordered" evidence="1">
    <location>
        <begin position="41"/>
        <end position="79"/>
    </location>
</feature>
<feature type="compositionally biased region" description="Basic and acidic residues" evidence="1">
    <location>
        <begin position="54"/>
        <end position="67"/>
    </location>
</feature>
<feature type="compositionally biased region" description="Low complexity" evidence="1">
    <location>
        <begin position="43"/>
        <end position="52"/>
    </location>
</feature>
<organism evidence="3 4">
    <name type="scientific">Dictyostelium firmibasis</name>
    <dbReference type="NCBI Taxonomy" id="79012"/>
    <lineage>
        <taxon>Eukaryota</taxon>
        <taxon>Amoebozoa</taxon>
        <taxon>Evosea</taxon>
        <taxon>Eumycetozoa</taxon>
        <taxon>Dictyostelia</taxon>
        <taxon>Dictyosteliales</taxon>
        <taxon>Dictyosteliaceae</taxon>
        <taxon>Dictyostelium</taxon>
    </lineage>
</organism>
<name>A0AAN7YXX4_9MYCE</name>
<gene>
    <name evidence="3" type="ORF">RB653_004357</name>
</gene>
<comment type="caution">
    <text evidence="3">The sequence shown here is derived from an EMBL/GenBank/DDBJ whole genome shotgun (WGS) entry which is preliminary data.</text>
</comment>
<keyword evidence="2" id="KW-0472">Membrane</keyword>
<dbReference type="EMBL" id="JAVFKY010000001">
    <property type="protein sequence ID" value="KAK5582771.1"/>
    <property type="molecule type" value="Genomic_DNA"/>
</dbReference>
<feature type="compositionally biased region" description="Low complexity" evidence="1">
    <location>
        <begin position="1"/>
        <end position="17"/>
    </location>
</feature>
<feature type="region of interest" description="Disordered" evidence="1">
    <location>
        <begin position="199"/>
        <end position="225"/>
    </location>
</feature>
<feature type="transmembrane region" description="Helical" evidence="2">
    <location>
        <begin position="417"/>
        <end position="434"/>
    </location>
</feature>